<dbReference type="PANTHER" id="PTHR43449:SF1">
    <property type="entry name" value="POLYMERASE BETA NUCLEOTIDYLTRANSFERASE DOMAIN-CONTAINING PROTEIN"/>
    <property type="match status" value="1"/>
</dbReference>
<dbReference type="AlphaFoldDB" id="A0A7C5I529"/>
<proteinExistence type="predicted"/>
<name>A0A7C5I529_UNCW3</name>
<reference evidence="2" key="1">
    <citation type="journal article" date="2020" name="mSystems">
        <title>Genome- and Community-Level Interaction Insights into Carbon Utilization and Element Cycling Functions of Hydrothermarchaeota in Hydrothermal Sediment.</title>
        <authorList>
            <person name="Zhou Z."/>
            <person name="Liu Y."/>
            <person name="Xu W."/>
            <person name="Pan J."/>
            <person name="Luo Z.H."/>
            <person name="Li M."/>
        </authorList>
    </citation>
    <scope>NUCLEOTIDE SEQUENCE [LARGE SCALE GENOMIC DNA]</scope>
    <source>
        <strain evidence="2">HyVt-94</strain>
    </source>
</reference>
<dbReference type="InterPro" id="IPR002934">
    <property type="entry name" value="Polymerase_NTP_transf_dom"/>
</dbReference>
<dbReference type="Proteomes" id="UP000886014">
    <property type="component" value="Unassembled WGS sequence"/>
</dbReference>
<evidence type="ECO:0000259" key="1">
    <source>
        <dbReference type="Pfam" id="PF01909"/>
    </source>
</evidence>
<feature type="domain" description="Polymerase nucleotidyl transferase" evidence="1">
    <location>
        <begin position="7"/>
        <end position="60"/>
    </location>
</feature>
<dbReference type="Gene3D" id="3.30.460.10">
    <property type="entry name" value="Beta Polymerase, domain 2"/>
    <property type="match status" value="1"/>
</dbReference>
<gene>
    <name evidence="2" type="ORF">ENL41_03700</name>
</gene>
<dbReference type="PANTHER" id="PTHR43449">
    <property type="entry name" value="NUCLEOTIDYLTRANSFERASE"/>
    <property type="match status" value="1"/>
</dbReference>
<dbReference type="InterPro" id="IPR043519">
    <property type="entry name" value="NT_sf"/>
</dbReference>
<comment type="caution">
    <text evidence="2">The sequence shown here is derived from an EMBL/GenBank/DDBJ whole genome shotgun (WGS) entry which is preliminary data.</text>
</comment>
<accession>A0A7C5I529</accession>
<organism evidence="2">
    <name type="scientific">candidate division WOR-3 bacterium</name>
    <dbReference type="NCBI Taxonomy" id="2052148"/>
    <lineage>
        <taxon>Bacteria</taxon>
        <taxon>Bacteria division WOR-3</taxon>
    </lineage>
</organism>
<dbReference type="GO" id="GO:0016779">
    <property type="term" value="F:nucleotidyltransferase activity"/>
    <property type="evidence" value="ECO:0007669"/>
    <property type="project" value="InterPro"/>
</dbReference>
<dbReference type="SUPFAM" id="SSF81301">
    <property type="entry name" value="Nucleotidyltransferase"/>
    <property type="match status" value="1"/>
</dbReference>
<evidence type="ECO:0000313" key="2">
    <source>
        <dbReference type="EMBL" id="HHF58510.1"/>
    </source>
</evidence>
<protein>
    <submittedName>
        <fullName evidence="2">Nucleotidyltransferase domain-containing protein</fullName>
    </submittedName>
</protein>
<dbReference type="CDD" id="cd05403">
    <property type="entry name" value="NT_KNTase_like"/>
    <property type="match status" value="1"/>
</dbReference>
<dbReference type="EMBL" id="DRTV01000261">
    <property type="protein sequence ID" value="HHF58510.1"/>
    <property type="molecule type" value="Genomic_DNA"/>
</dbReference>
<sequence>MDKKISKILKELKSALEHMGIKVNRMILFGSYSQGTYKEGSDIDVAVISDDFKGMNLLERLEALGLALAKAKITEPIEALGYTEEEFVAQGEGTFVGDEIKAKGIEVR</sequence>
<dbReference type="Pfam" id="PF01909">
    <property type="entry name" value="NTP_transf_2"/>
    <property type="match status" value="1"/>
</dbReference>